<evidence type="ECO:0000313" key="4">
    <source>
        <dbReference type="RefSeq" id="XP_030742757.2"/>
    </source>
</evidence>
<accession>A0ABM1VL81</accession>
<evidence type="ECO:0000259" key="2">
    <source>
        <dbReference type="SMART" id="SM00198"/>
    </source>
</evidence>
<protein>
    <submittedName>
        <fullName evidence="4">Peptidase inhibitor 16</fullName>
    </submittedName>
</protein>
<proteinExistence type="predicted"/>
<dbReference type="RefSeq" id="XP_030742757.2">
    <property type="nucleotide sequence ID" value="XM_030886897.2"/>
</dbReference>
<dbReference type="PANTHER" id="PTHR10334">
    <property type="entry name" value="CYSTEINE-RICH SECRETORY PROTEIN-RELATED"/>
    <property type="match status" value="1"/>
</dbReference>
<dbReference type="InterPro" id="IPR035940">
    <property type="entry name" value="CAP_sf"/>
</dbReference>
<feature type="signal peptide" evidence="1">
    <location>
        <begin position="1"/>
        <end position="22"/>
    </location>
</feature>
<organism evidence="3 4">
    <name type="scientific">Echinops telfairi</name>
    <name type="common">Lesser hedgehog tenrec</name>
    <dbReference type="NCBI Taxonomy" id="9371"/>
    <lineage>
        <taxon>Eukaryota</taxon>
        <taxon>Metazoa</taxon>
        <taxon>Chordata</taxon>
        <taxon>Craniata</taxon>
        <taxon>Vertebrata</taxon>
        <taxon>Euteleostomi</taxon>
        <taxon>Mammalia</taxon>
        <taxon>Eutheria</taxon>
        <taxon>Afrotheria</taxon>
        <taxon>Tenrecidae</taxon>
        <taxon>Tenrecinae</taxon>
        <taxon>Echinops</taxon>
    </lineage>
</organism>
<dbReference type="InterPro" id="IPR014044">
    <property type="entry name" value="CAP_dom"/>
</dbReference>
<keyword evidence="1" id="KW-0732">Signal</keyword>
<dbReference type="Pfam" id="PF00188">
    <property type="entry name" value="CAP"/>
    <property type="match status" value="1"/>
</dbReference>
<feature type="domain" description="SCP" evidence="2">
    <location>
        <begin position="31"/>
        <end position="143"/>
    </location>
</feature>
<sequence>MHSSHHLLLLLWPPLLLLVATSDPTVALTEEEKSFMVDAHNMYRTQTNPPAANMLKMRWDENLAKLAMDYAKLCVWAHNPKRGRLGENLFAIAGDSLDMQMAISEWHREQHFFNFTTGSCQSGQMCGHYTQVHSGLGRARMEP</sequence>
<keyword evidence="3" id="KW-1185">Reference proteome</keyword>
<reference evidence="4" key="1">
    <citation type="submission" date="2025-08" db="UniProtKB">
        <authorList>
            <consortium name="RefSeq"/>
        </authorList>
    </citation>
    <scope>IDENTIFICATION</scope>
</reference>
<evidence type="ECO:0000256" key="1">
    <source>
        <dbReference type="SAM" id="SignalP"/>
    </source>
</evidence>
<dbReference type="Gene3D" id="3.40.33.10">
    <property type="entry name" value="CAP"/>
    <property type="match status" value="1"/>
</dbReference>
<dbReference type="SUPFAM" id="SSF55797">
    <property type="entry name" value="PR-1-like"/>
    <property type="match status" value="1"/>
</dbReference>
<evidence type="ECO:0000313" key="3">
    <source>
        <dbReference type="Proteomes" id="UP000694863"/>
    </source>
</evidence>
<dbReference type="Proteomes" id="UP000694863">
    <property type="component" value="Unplaced"/>
</dbReference>
<dbReference type="InterPro" id="IPR001283">
    <property type="entry name" value="CRISP-related"/>
</dbReference>
<dbReference type="SMART" id="SM00198">
    <property type="entry name" value="SCP"/>
    <property type="match status" value="1"/>
</dbReference>
<gene>
    <name evidence="4" type="primary">PI16</name>
</gene>
<dbReference type="GeneID" id="101662473"/>
<name>A0ABM1VL81_ECHTE</name>
<feature type="chain" id="PRO_5045861198" evidence="1">
    <location>
        <begin position="23"/>
        <end position="143"/>
    </location>
</feature>